<dbReference type="EMBL" id="MN448274">
    <property type="protein sequence ID" value="QFG73886.1"/>
    <property type="molecule type" value="Genomic_DNA"/>
</dbReference>
<proteinExistence type="predicted"/>
<sequence length="462" mass="50452">MAYITYNGDTASILQPQISTDGATELVGFKWNVGAGQEQFDSAISEMPLNHLFRVIHDTMNPADTNPTDTNNLDRTIYWGLSQDTTMADTTGINLPYNKGKAINSKADSSESPGDAFAEFRVDNSLNRCTHIPIDTQDSANADTVVFVNFWYVDTDNTDAATDLAVTRDESFNMVYLGYIRYQINATLADGNVVVTSSGVVQNATLESQTDGLVLEFSWATLFAHGSTNITTSVGFDSGTDFNLQNIVSNSNKVCVGSGQTVDVVVGDSVVRENFELAYNLNADNADTTEQVIFERAANNNLNDTNHTYDPDNQTQTNFYLYNLRLDDCKNSLAAVNLFMEKVHYQKSTETITFTLPRVNLLTTQEDDDVGMRRDPAHTRWEVLEAVSNNTGNAIPFGFKIYADVNNNDTTDATVLRSSRSGGIQNGAISLKSTAKYSGLKPKTAAGLAVAGVLALKLASRR</sequence>
<organism evidence="1">
    <name type="scientific">Megaviridae environmental sample</name>
    <dbReference type="NCBI Taxonomy" id="1737588"/>
    <lineage>
        <taxon>Viruses</taxon>
        <taxon>Varidnaviria</taxon>
        <taxon>Bamfordvirae</taxon>
        <taxon>Nucleocytoviricota</taxon>
        <taxon>Megaviricetes</taxon>
        <taxon>Imitervirales</taxon>
        <taxon>Mimiviridae</taxon>
        <taxon>environmental samples</taxon>
    </lineage>
</organism>
<accession>A0A5J6VI69</accession>
<evidence type="ECO:0000313" key="1">
    <source>
        <dbReference type="EMBL" id="QFG73886.1"/>
    </source>
</evidence>
<name>A0A5J6VI69_9VIRU</name>
<reference evidence="1" key="1">
    <citation type="journal article" date="2019" name="Philos. Trans. R. Soc. Lond., B, Biol. Sci.">
        <title>Targeted metagenomic recovery of four divergent viruses reveals shared and distinctive characteristics of giant viruses of marine eukaryotes.</title>
        <authorList>
            <person name="Needham D.M."/>
            <person name="Poirier C."/>
            <person name="Hehenberger E."/>
            <person name="Jimenez V."/>
            <person name="Swalwell J.E."/>
            <person name="Santoro A.E."/>
            <person name="Worden A.Z."/>
        </authorList>
    </citation>
    <scope>NUCLEOTIDE SEQUENCE</scope>
    <source>
        <strain evidence="1">OPacV-662</strain>
    </source>
</reference>
<protein>
    <submittedName>
        <fullName evidence="1">Uncharacterized protein</fullName>
    </submittedName>
</protein>